<evidence type="ECO:0000313" key="2">
    <source>
        <dbReference type="EMBL" id="MEJ8671123.1"/>
    </source>
</evidence>
<name>A0ABU8URD5_9ACTN</name>
<evidence type="ECO:0000256" key="1">
    <source>
        <dbReference type="SAM" id="MobiDB-lite"/>
    </source>
</evidence>
<comment type="caution">
    <text evidence="2">The sequence shown here is derived from an EMBL/GenBank/DDBJ whole genome shotgun (WGS) entry which is preliminary data.</text>
</comment>
<sequence>MLTVQFVHVHPGRAGLPRRVLLLGRGLRGAGGREEGHAAVVRRRLPGAGQLDVPLHGGDQRVEAPFVQVGEQGTVRVDTGDDLGPLQRSGPGRSPGQRVAQQAVQRGLFHDRRVQRHAGHLGRLRHRVQHGDELDLLAGRAQPHRQLVGDGPAEGAAEQQIRSVRPHRADARQVALGQLGDVSRQLLAAQHRRLQRVHRPPGREVRQQRRVRPAESQPRVQTEQRGQVALAAQGEQRGVRVLVVPVLRLPCRQAGGERGGCGCLEQRRR</sequence>
<feature type="region of interest" description="Disordered" evidence="1">
    <location>
        <begin position="192"/>
        <end position="226"/>
    </location>
</feature>
<gene>
    <name evidence="2" type="ORF">WKI71_30195</name>
</gene>
<feature type="region of interest" description="Disordered" evidence="1">
    <location>
        <begin position="76"/>
        <end position="98"/>
    </location>
</feature>
<proteinExistence type="predicted"/>
<organism evidence="2 3">
    <name type="scientific">Streptomyces machairae</name>
    <dbReference type="NCBI Taxonomy" id="3134109"/>
    <lineage>
        <taxon>Bacteria</taxon>
        <taxon>Bacillati</taxon>
        <taxon>Actinomycetota</taxon>
        <taxon>Actinomycetes</taxon>
        <taxon>Kitasatosporales</taxon>
        <taxon>Streptomycetaceae</taxon>
        <taxon>Streptomyces</taxon>
    </lineage>
</organism>
<dbReference type="EMBL" id="JBBKAK010000001">
    <property type="protein sequence ID" value="MEJ8671123.1"/>
    <property type="molecule type" value="Genomic_DNA"/>
</dbReference>
<reference evidence="2 3" key="1">
    <citation type="submission" date="2024-03" db="EMBL/GenBank/DDBJ databases">
        <title>Novel Streptomyces species of biotechnological and ecological value are a feature of Machair soil.</title>
        <authorList>
            <person name="Prole J.R."/>
            <person name="Goodfellow M."/>
            <person name="Allenby N."/>
            <person name="Ward A.C."/>
        </authorList>
    </citation>
    <scope>NUCLEOTIDE SEQUENCE [LARGE SCALE GENOMIC DNA]</scope>
    <source>
        <strain evidence="2 3">MS1.AVA.1</strain>
    </source>
</reference>
<protein>
    <submittedName>
        <fullName evidence="2">Uncharacterized protein</fullName>
    </submittedName>
</protein>
<accession>A0ABU8URD5</accession>
<dbReference type="Proteomes" id="UP001376459">
    <property type="component" value="Unassembled WGS sequence"/>
</dbReference>
<evidence type="ECO:0000313" key="3">
    <source>
        <dbReference type="Proteomes" id="UP001376459"/>
    </source>
</evidence>
<keyword evidence="3" id="KW-1185">Reference proteome</keyword>